<dbReference type="InterPro" id="IPR046341">
    <property type="entry name" value="SET_dom_sf"/>
</dbReference>
<feature type="domain" description="SET" evidence="1">
    <location>
        <begin position="110"/>
        <end position="240"/>
    </location>
</feature>
<keyword evidence="3" id="KW-1185">Reference proteome</keyword>
<dbReference type="Pfam" id="PF19633">
    <property type="entry name" value="SDG2_C"/>
    <property type="match status" value="1"/>
</dbReference>
<dbReference type="EMBL" id="JACGCM010001471">
    <property type="protein sequence ID" value="KAF6154639.1"/>
    <property type="molecule type" value="Genomic_DNA"/>
</dbReference>
<comment type="caution">
    <text evidence="2">The sequence shown here is derived from an EMBL/GenBank/DDBJ whole genome shotgun (WGS) entry which is preliminary data.</text>
</comment>
<dbReference type="AlphaFoldDB" id="A0A7J7MI90"/>
<gene>
    <name evidence="2" type="ORF">GIB67_000523</name>
</gene>
<dbReference type="PANTHER" id="PTHR46655">
    <property type="entry name" value="HISTONE-LYSINE N-METHYLTRANSFERASE ATXR3"/>
    <property type="match status" value="1"/>
</dbReference>
<evidence type="ECO:0000313" key="2">
    <source>
        <dbReference type="EMBL" id="KAF6154639.1"/>
    </source>
</evidence>
<dbReference type="OrthoDB" id="1715771at2759"/>
<dbReference type="PANTHER" id="PTHR46655:SF1">
    <property type="entry name" value="HISTONE-LYSINE N-METHYLTRANSFERASE ATXR3"/>
    <property type="match status" value="1"/>
</dbReference>
<reference evidence="2 3" key="1">
    <citation type="journal article" date="2020" name="IScience">
        <title>Genome Sequencing of the Endangered Kingdonia uniflora (Circaeasteraceae, Ranunculales) Reveals Potential Mechanisms of Evolutionary Specialization.</title>
        <authorList>
            <person name="Sun Y."/>
            <person name="Deng T."/>
            <person name="Zhang A."/>
            <person name="Moore M.J."/>
            <person name="Landis J.B."/>
            <person name="Lin N."/>
            <person name="Zhang H."/>
            <person name="Zhang X."/>
            <person name="Huang J."/>
            <person name="Zhang X."/>
            <person name="Sun H."/>
            <person name="Wang H."/>
        </authorList>
    </citation>
    <scope>NUCLEOTIDE SEQUENCE [LARGE SCALE GENOMIC DNA]</scope>
    <source>
        <strain evidence="2">TB1705</strain>
        <tissue evidence="2">Leaf</tissue>
    </source>
</reference>
<dbReference type="InterPro" id="IPR001214">
    <property type="entry name" value="SET_dom"/>
</dbReference>
<protein>
    <recommendedName>
        <fullName evidence="1">SET domain-containing protein</fullName>
    </recommendedName>
</protein>
<dbReference type="Proteomes" id="UP000541444">
    <property type="component" value="Unassembled WGS sequence"/>
</dbReference>
<dbReference type="SUPFAM" id="SSF82199">
    <property type="entry name" value="SET domain"/>
    <property type="match status" value="1"/>
</dbReference>
<dbReference type="SMART" id="SM00317">
    <property type="entry name" value="SET"/>
    <property type="match status" value="1"/>
</dbReference>
<name>A0A7J7MI90_9MAGN</name>
<accession>A0A7J7MI90</accession>
<dbReference type="Pfam" id="PF00856">
    <property type="entry name" value="SET"/>
    <property type="match status" value="1"/>
</dbReference>
<proteinExistence type="predicted"/>
<organism evidence="2 3">
    <name type="scientific">Kingdonia uniflora</name>
    <dbReference type="NCBI Taxonomy" id="39325"/>
    <lineage>
        <taxon>Eukaryota</taxon>
        <taxon>Viridiplantae</taxon>
        <taxon>Streptophyta</taxon>
        <taxon>Embryophyta</taxon>
        <taxon>Tracheophyta</taxon>
        <taxon>Spermatophyta</taxon>
        <taxon>Magnoliopsida</taxon>
        <taxon>Ranunculales</taxon>
        <taxon>Circaeasteraceae</taxon>
        <taxon>Kingdonia</taxon>
    </lineage>
</organism>
<evidence type="ECO:0000259" key="1">
    <source>
        <dbReference type="SMART" id="SM00317"/>
    </source>
</evidence>
<evidence type="ECO:0000313" key="3">
    <source>
        <dbReference type="Proteomes" id="UP000541444"/>
    </source>
</evidence>
<sequence>MSLRKIVRMLGMQQIDVMRSYIAQVNIAARDAQVKGTYRQIQRFQKMDGKDAFQTRAGQSRPTQFINWKEETLIILVQEINENLYKAFLQPKDTIYIAWASHSLPLSLETPSSTFSSASTSACSLSSLAWPQSSSIGPEGDENLGAPRWLQYLADPSTSQVNSSEFAYVLQGDRDGYDLAVVDAMHKANFASQICHSCHPNCETKVTVVDGVYQIDVHTVRPIGYGKEITFDYNSVIESKEEYEASVCLCGSQVCRGSYLNLTGEGAYQKLYTMQLSQIKNSGCDEFILVVS</sequence>
<dbReference type="Gene3D" id="2.170.270.10">
    <property type="entry name" value="SET domain"/>
    <property type="match status" value="1"/>
</dbReference>
<dbReference type="InterPro" id="IPR045606">
    <property type="entry name" value="ATXR3_C"/>
</dbReference>